<feature type="compositionally biased region" description="Polar residues" evidence="1">
    <location>
        <begin position="244"/>
        <end position="253"/>
    </location>
</feature>
<feature type="region of interest" description="Disordered" evidence="1">
    <location>
        <begin position="298"/>
        <end position="327"/>
    </location>
</feature>
<reference evidence="2" key="1">
    <citation type="journal article" date="2014" name="PLoS ONE">
        <title>Transcriptome-Based Identification of ABC Transporters in the Western Tarnished Plant Bug Lygus hesperus.</title>
        <authorList>
            <person name="Hull J.J."/>
            <person name="Chaney K."/>
            <person name="Geib S.M."/>
            <person name="Fabrick J.A."/>
            <person name="Brent C.S."/>
            <person name="Walsh D."/>
            <person name="Lavine L.C."/>
        </authorList>
    </citation>
    <scope>NUCLEOTIDE SEQUENCE</scope>
</reference>
<protein>
    <submittedName>
        <fullName evidence="2">Uncharacterized protein</fullName>
    </submittedName>
</protein>
<evidence type="ECO:0000256" key="1">
    <source>
        <dbReference type="SAM" id="MobiDB-lite"/>
    </source>
</evidence>
<proteinExistence type="predicted"/>
<feature type="non-terminal residue" evidence="2">
    <location>
        <position position="370"/>
    </location>
</feature>
<dbReference type="EMBL" id="GBHO01016948">
    <property type="protein sequence ID" value="JAG26656.1"/>
    <property type="molecule type" value="Transcribed_RNA"/>
</dbReference>
<feature type="region of interest" description="Disordered" evidence="1">
    <location>
        <begin position="1"/>
        <end position="29"/>
    </location>
</feature>
<feature type="non-terminal residue" evidence="2">
    <location>
        <position position="1"/>
    </location>
</feature>
<evidence type="ECO:0000313" key="2">
    <source>
        <dbReference type="EMBL" id="JAG26656.1"/>
    </source>
</evidence>
<feature type="region of interest" description="Disordered" evidence="1">
    <location>
        <begin position="342"/>
        <end position="370"/>
    </location>
</feature>
<reference evidence="2" key="2">
    <citation type="submission" date="2014-07" db="EMBL/GenBank/DDBJ databases">
        <authorList>
            <person name="Hull J."/>
        </authorList>
    </citation>
    <scope>NUCLEOTIDE SEQUENCE</scope>
</reference>
<accession>A0A0A9Y4U9</accession>
<feature type="compositionally biased region" description="Polar residues" evidence="1">
    <location>
        <begin position="360"/>
        <end position="370"/>
    </location>
</feature>
<sequence>ENVDADESSRKTLNRNYSDSESQMSGQDLTYEQPKYMSTTSIPVNQHVYNNTEDTTNQYRIDGYDDDQRHTTFYGNLQTDNSLGKFEQNKKELIIDPHTRQRVLNEKIDKGANTDFESPIQTENKQKILSFTPSAEPVTEYDEDPRHFQEKKKPSVEFHDWPLRKPAELSKKDYSELKIEDSKYRSRIKDQSVEKPHQYDTDLPEELEATNENAQESLINRGRRPITNKDPNMVDNAMKQQAISGTDDTNTRQQNEKHETIVQETAQRRPSKSTTSVQYIETTDVPVEFERATGNAVHSVTSDPHHSESTLLKKSKTSPERNFNGKFIGEDPTLLVQFNTDNKADPMFDTNHESKHPTPLFSSRSGSSAV</sequence>
<organism evidence="2">
    <name type="scientific">Lygus hesperus</name>
    <name type="common">Western plant bug</name>
    <dbReference type="NCBI Taxonomy" id="30085"/>
    <lineage>
        <taxon>Eukaryota</taxon>
        <taxon>Metazoa</taxon>
        <taxon>Ecdysozoa</taxon>
        <taxon>Arthropoda</taxon>
        <taxon>Hexapoda</taxon>
        <taxon>Insecta</taxon>
        <taxon>Pterygota</taxon>
        <taxon>Neoptera</taxon>
        <taxon>Paraneoptera</taxon>
        <taxon>Hemiptera</taxon>
        <taxon>Heteroptera</taxon>
        <taxon>Panheteroptera</taxon>
        <taxon>Cimicomorpha</taxon>
        <taxon>Miridae</taxon>
        <taxon>Mirini</taxon>
        <taxon>Lygus</taxon>
    </lineage>
</organism>
<dbReference type="AlphaFoldDB" id="A0A0A9Y4U9"/>
<feature type="compositionally biased region" description="Basic and acidic residues" evidence="1">
    <location>
        <begin position="342"/>
        <end position="356"/>
    </location>
</feature>
<feature type="compositionally biased region" description="Polar residues" evidence="1">
    <location>
        <begin position="14"/>
        <end position="29"/>
    </location>
</feature>
<name>A0A0A9Y4U9_LYGHE</name>
<feature type="region of interest" description="Disordered" evidence="1">
    <location>
        <begin position="244"/>
        <end position="276"/>
    </location>
</feature>
<gene>
    <name evidence="2" type="ORF">CM83_102713</name>
</gene>